<dbReference type="Gene3D" id="2.40.180.10">
    <property type="entry name" value="Catalase core domain"/>
    <property type="match status" value="1"/>
</dbReference>
<evidence type="ECO:0000256" key="1">
    <source>
        <dbReference type="SAM" id="MobiDB-lite"/>
    </source>
</evidence>
<comment type="caution">
    <text evidence="2">The sequence shown here is derived from an EMBL/GenBank/DDBJ whole genome shotgun (WGS) entry which is preliminary data.</text>
</comment>
<dbReference type="OrthoDB" id="9765610at2"/>
<organism evidence="2 5">
    <name type="scientific">Teichococcus wenyumeiae</name>
    <dbReference type="NCBI Taxonomy" id="2478470"/>
    <lineage>
        <taxon>Bacteria</taxon>
        <taxon>Pseudomonadati</taxon>
        <taxon>Pseudomonadota</taxon>
        <taxon>Alphaproteobacteria</taxon>
        <taxon>Acetobacterales</taxon>
        <taxon>Roseomonadaceae</taxon>
        <taxon>Roseomonas</taxon>
    </lineage>
</organism>
<dbReference type="PANTHER" id="PTHR36195">
    <property type="entry name" value="DOMAIN PROTEIN, PUTATIVE (AFU_ORTHOLOGUE AFUA_5G01990)-RELATED-RELATED"/>
    <property type="match status" value="1"/>
</dbReference>
<protein>
    <submittedName>
        <fullName evidence="2">Catalase</fullName>
    </submittedName>
</protein>
<dbReference type="InterPro" id="IPR020835">
    <property type="entry name" value="Catalase_sf"/>
</dbReference>
<dbReference type="PANTHER" id="PTHR36195:SF4">
    <property type="entry name" value="DOMAIN PROTEIN, PUTATIVE (AFU_ORTHOLOGUE AFUA_5G01990)-RELATED"/>
    <property type="match status" value="1"/>
</dbReference>
<dbReference type="InterPro" id="IPR018028">
    <property type="entry name" value="Catalase"/>
</dbReference>
<evidence type="ECO:0000313" key="3">
    <source>
        <dbReference type="EMBL" id="RMI25054.1"/>
    </source>
</evidence>
<gene>
    <name evidence="2" type="ORF">D6Z83_06200</name>
    <name evidence="3" type="ORF">EBE87_10560</name>
</gene>
<dbReference type="AlphaFoldDB" id="A0A3A9JMK4"/>
<dbReference type="EMBL" id="RFLX01000006">
    <property type="protein sequence ID" value="RMI25054.1"/>
    <property type="molecule type" value="Genomic_DNA"/>
</dbReference>
<dbReference type="GO" id="GO:0020037">
    <property type="term" value="F:heme binding"/>
    <property type="evidence" value="ECO:0007669"/>
    <property type="project" value="InterPro"/>
</dbReference>
<dbReference type="InParanoid" id="A0A3A9JMK4"/>
<evidence type="ECO:0000313" key="5">
    <source>
        <dbReference type="Proteomes" id="UP000278036"/>
    </source>
</evidence>
<keyword evidence="4" id="KW-1185">Reference proteome</keyword>
<evidence type="ECO:0000313" key="2">
    <source>
        <dbReference type="EMBL" id="RKK05056.1"/>
    </source>
</evidence>
<feature type="region of interest" description="Disordered" evidence="1">
    <location>
        <begin position="1"/>
        <end position="23"/>
    </location>
</feature>
<dbReference type="PROSITE" id="PS51402">
    <property type="entry name" value="CATALASE_3"/>
    <property type="match status" value="1"/>
</dbReference>
<reference evidence="2 5" key="1">
    <citation type="submission" date="2018-09" db="EMBL/GenBank/DDBJ databases">
        <title>Roseomonas sp. nov., isolated from feces of Tibetan antelopes in the Qinghai-Tibet plateau, China.</title>
        <authorList>
            <person name="Tian Z."/>
        </authorList>
    </citation>
    <scope>NUCLEOTIDE SEQUENCE [LARGE SCALE GENOMIC DNA]</scope>
    <source>
        <strain evidence="3 4">Z23</strain>
        <strain evidence="2 5">Z24</strain>
    </source>
</reference>
<dbReference type="GO" id="GO:0006979">
    <property type="term" value="P:response to oxidative stress"/>
    <property type="evidence" value="ECO:0007669"/>
    <property type="project" value="InterPro"/>
</dbReference>
<dbReference type="EMBL" id="RAQU01000024">
    <property type="protein sequence ID" value="RKK05056.1"/>
    <property type="molecule type" value="Genomic_DNA"/>
</dbReference>
<dbReference type="GO" id="GO:0004096">
    <property type="term" value="F:catalase activity"/>
    <property type="evidence" value="ECO:0007669"/>
    <property type="project" value="InterPro"/>
</dbReference>
<dbReference type="Proteomes" id="UP000278036">
    <property type="component" value="Unassembled WGS sequence"/>
</dbReference>
<dbReference type="Proteomes" id="UP000274097">
    <property type="component" value="Unassembled WGS sequence"/>
</dbReference>
<accession>A0A3A9JMK4</accession>
<dbReference type="SUPFAM" id="SSF56634">
    <property type="entry name" value="Heme-dependent catalase-like"/>
    <property type="match status" value="1"/>
</dbReference>
<dbReference type="RefSeq" id="WP_120637463.1">
    <property type="nucleotide sequence ID" value="NZ_RAQU01000024.1"/>
</dbReference>
<sequence>MSASLPVTPLRYQPSFEQPDGDEAATTHELIEALRDIQETTFRNSEQALRGVHAKSHGLLQGELEVLEGLPPELAQGLYARPGRHPVVLRFSTNAGDILDDSISLPRGLALKVLNVEGERLPDAPGGTQDYVLVNAPAFAVAKPKQFLGSLKLLAKTTDTPQAWKKLASTVFRGAEALVEAAGGESATLKTMGGHPQTHPLGETFYSQVPLLHGPYMAKISVAPVSSNLKALKDAPLDVRDQPDALRRAVNGFFRSEDAEWELRVQLCTDLDSMPIEDASVPWPEEKSPFIAVARLRVPRQTGWSEERAAAVDEGCAFSPWHGLAAHRPLGGVMRVRKATYEASSRFRAGHGRCPIHEPQGELNLPA</sequence>
<dbReference type="CDD" id="cd08152">
    <property type="entry name" value="y4iL_like"/>
    <property type="match status" value="1"/>
</dbReference>
<proteinExistence type="predicted"/>
<name>A0A3A9JMK4_9PROT</name>
<evidence type="ECO:0000313" key="4">
    <source>
        <dbReference type="Proteomes" id="UP000274097"/>
    </source>
</evidence>